<dbReference type="Proteomes" id="UP000199034">
    <property type="component" value="Unassembled WGS sequence"/>
</dbReference>
<sequence>MGHRILHLSDTHVSATGPDEDGVDALRALDGLLADLRDVAGIDLVLVTGDVADDGSEAGCSVVRERVGAFAAERGVPHVYTTGNHDDRTAFTAALGSGHLSPDGRDLAARSGPGCAAVSEVDGLRVVTLDSLVPGSVHGQLDDDQLTWVDDVLAAPAPGGTVVALHHPPIHVPGVPTMAAVALQQPERLAAVLAGRDVHAVLCGHFHHQLSGTLGDVPVWVTPGVVTRIDLTAPPPLVRAVLGAGASVIDLDGPASPVCHVLHARDQRAGEQVYVYDPVTGDVTTGP</sequence>
<accession>A0A1G6PYN3</accession>
<keyword evidence="2" id="KW-0378">Hydrolase</keyword>
<dbReference type="InterPro" id="IPR029052">
    <property type="entry name" value="Metallo-depent_PP-like"/>
</dbReference>
<name>A0A1G6PYN3_9ACTN</name>
<proteinExistence type="inferred from homology"/>
<evidence type="ECO:0000256" key="2">
    <source>
        <dbReference type="ARBA" id="ARBA00022801"/>
    </source>
</evidence>
<dbReference type="InterPro" id="IPR004843">
    <property type="entry name" value="Calcineurin-like_PHP"/>
</dbReference>
<dbReference type="RefSeq" id="WP_090854049.1">
    <property type="nucleotide sequence ID" value="NZ_FMZM01000004.1"/>
</dbReference>
<dbReference type="Pfam" id="PF00149">
    <property type="entry name" value="Metallophos"/>
    <property type="match status" value="1"/>
</dbReference>
<dbReference type="AlphaFoldDB" id="A0A1G6PYN3"/>
<protein>
    <submittedName>
        <fullName evidence="6">3',5'-cyclic AMP phosphodiesterase CpdA</fullName>
    </submittedName>
</protein>
<dbReference type="PANTHER" id="PTHR42988">
    <property type="entry name" value="PHOSPHOHYDROLASE"/>
    <property type="match status" value="1"/>
</dbReference>
<comment type="similarity">
    <text evidence="4">Belongs to the cyclic nucleotide phosphodiesterase class-III family.</text>
</comment>
<dbReference type="InterPro" id="IPR050884">
    <property type="entry name" value="CNP_phosphodiesterase-III"/>
</dbReference>
<evidence type="ECO:0000256" key="1">
    <source>
        <dbReference type="ARBA" id="ARBA00022723"/>
    </source>
</evidence>
<dbReference type="Gene3D" id="3.60.21.10">
    <property type="match status" value="1"/>
</dbReference>
<evidence type="ECO:0000256" key="4">
    <source>
        <dbReference type="ARBA" id="ARBA00025742"/>
    </source>
</evidence>
<evidence type="ECO:0000313" key="7">
    <source>
        <dbReference type="Proteomes" id="UP000199034"/>
    </source>
</evidence>
<dbReference type="SUPFAM" id="SSF56300">
    <property type="entry name" value="Metallo-dependent phosphatases"/>
    <property type="match status" value="1"/>
</dbReference>
<dbReference type="OrthoDB" id="5241795at2"/>
<reference evidence="6 7" key="1">
    <citation type="submission" date="2016-10" db="EMBL/GenBank/DDBJ databases">
        <authorList>
            <person name="de Groot N.N."/>
        </authorList>
    </citation>
    <scope>NUCLEOTIDE SEQUENCE [LARGE SCALE GENOMIC DNA]</scope>
    <source>
        <strain evidence="6 7">CGMCC 4.6858</strain>
    </source>
</reference>
<evidence type="ECO:0000313" key="6">
    <source>
        <dbReference type="EMBL" id="SDC85158.1"/>
    </source>
</evidence>
<evidence type="ECO:0000259" key="5">
    <source>
        <dbReference type="Pfam" id="PF00149"/>
    </source>
</evidence>
<dbReference type="GO" id="GO:0016787">
    <property type="term" value="F:hydrolase activity"/>
    <property type="evidence" value="ECO:0007669"/>
    <property type="project" value="UniProtKB-KW"/>
</dbReference>
<gene>
    <name evidence="6" type="ORF">SAMN05421872_104195</name>
</gene>
<dbReference type="EMBL" id="FMZM01000004">
    <property type="protein sequence ID" value="SDC85158.1"/>
    <property type="molecule type" value="Genomic_DNA"/>
</dbReference>
<organism evidence="6 7">
    <name type="scientific">Nocardioides lianchengensis</name>
    <dbReference type="NCBI Taxonomy" id="1045774"/>
    <lineage>
        <taxon>Bacteria</taxon>
        <taxon>Bacillati</taxon>
        <taxon>Actinomycetota</taxon>
        <taxon>Actinomycetes</taxon>
        <taxon>Propionibacteriales</taxon>
        <taxon>Nocardioidaceae</taxon>
        <taxon>Nocardioides</taxon>
    </lineage>
</organism>
<keyword evidence="7" id="KW-1185">Reference proteome</keyword>
<dbReference type="STRING" id="1045774.SAMN05421872_104195"/>
<dbReference type="GO" id="GO:0046872">
    <property type="term" value="F:metal ion binding"/>
    <property type="evidence" value="ECO:0007669"/>
    <property type="project" value="UniProtKB-KW"/>
</dbReference>
<dbReference type="PANTHER" id="PTHR42988:SF2">
    <property type="entry name" value="CYCLIC NUCLEOTIDE PHOSPHODIESTERASE CBUA0032-RELATED"/>
    <property type="match status" value="1"/>
</dbReference>
<keyword evidence="3" id="KW-0408">Iron</keyword>
<keyword evidence="1" id="KW-0479">Metal-binding</keyword>
<evidence type="ECO:0000256" key="3">
    <source>
        <dbReference type="ARBA" id="ARBA00023004"/>
    </source>
</evidence>
<feature type="domain" description="Calcineurin-like phosphoesterase" evidence="5">
    <location>
        <begin position="4"/>
        <end position="208"/>
    </location>
</feature>